<accession>A0ABS3JQI3</accession>
<gene>
    <name evidence="2" type="ORF">J2I46_26965</name>
</gene>
<proteinExistence type="predicted"/>
<evidence type="ECO:0000256" key="1">
    <source>
        <dbReference type="SAM" id="SignalP"/>
    </source>
</evidence>
<evidence type="ECO:0000313" key="3">
    <source>
        <dbReference type="Proteomes" id="UP000664628"/>
    </source>
</evidence>
<dbReference type="EMBL" id="JAFMYW010000010">
    <property type="protein sequence ID" value="MBO0952253.1"/>
    <property type="molecule type" value="Genomic_DNA"/>
</dbReference>
<dbReference type="RefSeq" id="WP_207332201.1">
    <property type="nucleotide sequence ID" value="NZ_JAFMYW010000010.1"/>
</dbReference>
<feature type="signal peptide" evidence="1">
    <location>
        <begin position="1"/>
        <end position="27"/>
    </location>
</feature>
<dbReference type="Proteomes" id="UP000664628">
    <property type="component" value="Unassembled WGS sequence"/>
</dbReference>
<comment type="caution">
    <text evidence="2">The sequence shown here is derived from an EMBL/GenBank/DDBJ whole genome shotgun (WGS) entry which is preliminary data.</text>
</comment>
<feature type="chain" id="PRO_5046937180" evidence="1">
    <location>
        <begin position="28"/>
        <end position="98"/>
    </location>
</feature>
<organism evidence="2 3">
    <name type="scientific">Fibrella forsythiae</name>
    <dbReference type="NCBI Taxonomy" id="2817061"/>
    <lineage>
        <taxon>Bacteria</taxon>
        <taxon>Pseudomonadati</taxon>
        <taxon>Bacteroidota</taxon>
        <taxon>Cytophagia</taxon>
        <taxon>Cytophagales</taxon>
        <taxon>Spirosomataceae</taxon>
        <taxon>Fibrella</taxon>
    </lineage>
</organism>
<sequence length="98" mass="10416">MPRTTASYVLICLVSVGLLGNPAPAQSAQQPVTESAKVSVQKSKTTATKPASVKVNTVSTKPATAATAKVADKPGKRFWSRIMSCFRDVHSVEKKTNK</sequence>
<name>A0ABS3JQI3_9BACT</name>
<evidence type="ECO:0000313" key="2">
    <source>
        <dbReference type="EMBL" id="MBO0952253.1"/>
    </source>
</evidence>
<keyword evidence="1" id="KW-0732">Signal</keyword>
<reference evidence="2 3" key="1">
    <citation type="submission" date="2021-03" db="EMBL/GenBank/DDBJ databases">
        <title>Fibrella sp. HMF5405 genome sequencing and assembly.</title>
        <authorList>
            <person name="Kang H."/>
            <person name="Kim H."/>
            <person name="Bae S."/>
            <person name="Joh K."/>
        </authorList>
    </citation>
    <scope>NUCLEOTIDE SEQUENCE [LARGE SCALE GENOMIC DNA]</scope>
    <source>
        <strain evidence="2 3">HMF5405</strain>
    </source>
</reference>
<protein>
    <submittedName>
        <fullName evidence="2">Uncharacterized protein</fullName>
    </submittedName>
</protein>
<keyword evidence="3" id="KW-1185">Reference proteome</keyword>